<comment type="caution">
    <text evidence="3">The sequence shown here is derived from an EMBL/GenBank/DDBJ whole genome shotgun (WGS) entry which is preliminary data.</text>
</comment>
<keyword evidence="4" id="KW-1185">Reference proteome</keyword>
<name>A0A9X1NXU2_9HYPH</name>
<feature type="domain" description="FAD dependent oxidoreductase" evidence="2">
    <location>
        <begin position="4"/>
        <end position="393"/>
    </location>
</feature>
<dbReference type="GO" id="GO:0005737">
    <property type="term" value="C:cytoplasm"/>
    <property type="evidence" value="ECO:0007669"/>
    <property type="project" value="TreeGrafter"/>
</dbReference>
<dbReference type="AlphaFoldDB" id="A0A9X1NXU2"/>
<reference evidence="3" key="1">
    <citation type="submission" date="2021-12" db="EMBL/GenBank/DDBJ databases">
        <authorList>
            <person name="Li Y."/>
        </authorList>
    </citation>
    <scope>NUCLEOTIDE SEQUENCE</scope>
    <source>
        <strain evidence="3">DKSPLA3</strain>
    </source>
</reference>
<organism evidence="3 4">
    <name type="scientific">Rhizobium quercicola</name>
    <dbReference type="NCBI Taxonomy" id="2901226"/>
    <lineage>
        <taxon>Bacteria</taxon>
        <taxon>Pseudomonadati</taxon>
        <taxon>Pseudomonadota</taxon>
        <taxon>Alphaproteobacteria</taxon>
        <taxon>Hyphomicrobiales</taxon>
        <taxon>Rhizobiaceae</taxon>
        <taxon>Rhizobium/Agrobacterium group</taxon>
        <taxon>Rhizobium</taxon>
    </lineage>
</organism>
<dbReference type="Proteomes" id="UP001139089">
    <property type="component" value="Unassembled WGS sequence"/>
</dbReference>
<dbReference type="Pfam" id="PF01266">
    <property type="entry name" value="DAO"/>
    <property type="match status" value="1"/>
</dbReference>
<accession>A0A9X1NXU2</accession>
<dbReference type="PANTHER" id="PTHR13847:SF289">
    <property type="entry name" value="GLYCINE OXIDASE"/>
    <property type="match status" value="1"/>
</dbReference>
<keyword evidence="1" id="KW-0560">Oxidoreductase</keyword>
<evidence type="ECO:0000256" key="1">
    <source>
        <dbReference type="ARBA" id="ARBA00023002"/>
    </source>
</evidence>
<dbReference type="GO" id="GO:0016491">
    <property type="term" value="F:oxidoreductase activity"/>
    <property type="evidence" value="ECO:0007669"/>
    <property type="project" value="UniProtKB-KW"/>
</dbReference>
<evidence type="ECO:0000259" key="2">
    <source>
        <dbReference type="Pfam" id="PF01266"/>
    </source>
</evidence>
<dbReference type="EMBL" id="JAJOZR010000014">
    <property type="protein sequence ID" value="MCD7111258.1"/>
    <property type="molecule type" value="Genomic_DNA"/>
</dbReference>
<dbReference type="RefSeq" id="WP_231816343.1">
    <property type="nucleotide sequence ID" value="NZ_JAJOZR010000014.1"/>
</dbReference>
<evidence type="ECO:0000313" key="4">
    <source>
        <dbReference type="Proteomes" id="UP001139089"/>
    </source>
</evidence>
<proteinExistence type="predicted"/>
<dbReference type="PANTHER" id="PTHR13847">
    <property type="entry name" value="SARCOSINE DEHYDROGENASE-RELATED"/>
    <property type="match status" value="1"/>
</dbReference>
<protein>
    <submittedName>
        <fullName evidence="3">FAD-binding oxidoreductase</fullName>
    </submittedName>
</protein>
<dbReference type="SUPFAM" id="SSF51905">
    <property type="entry name" value="FAD/NAD(P)-binding domain"/>
    <property type="match status" value="1"/>
</dbReference>
<gene>
    <name evidence="3" type="ORF">LRX75_19655</name>
</gene>
<sequence length="416" mass="44544">MARIGIVGGGIIGCATAIHLIARGHDVTLFEQDATGLPASVGNAGIMAIPEIDPIARPDMLLSAPRWLADPLGPLTLRWTDLPALTPWLLAFLRSARPAQAARTRSALLGLMRTVLDDHRHLAEMASLVDPVQHTGAMTIFDAQTALDAAFRHESETARLLGFAVERLSPAEVRARIPALEGAIAGGIFSAGYHTFRHPETFLRALQAHVRARATLVDAGIATVRPSADGITLTTSAGVGHSFDKAVIAAGVWSRDLVRGLGLRVSLETERGYNTTFTDPHLTLPMPIFFSEHGFCATPFDNALRVGGAVELARPDAPANFARAKAMRTKMRRYVPALPETGGKEWMGRRPSTPDSLPVIGLSPDDPRIALAFGHGHLGLTLSATTGRLVAELFDTGEQPALAPFSIRRFQRGTKT</sequence>
<dbReference type="Gene3D" id="3.30.9.10">
    <property type="entry name" value="D-Amino Acid Oxidase, subunit A, domain 2"/>
    <property type="match status" value="1"/>
</dbReference>
<dbReference type="InterPro" id="IPR006076">
    <property type="entry name" value="FAD-dep_OxRdtase"/>
</dbReference>
<dbReference type="SUPFAM" id="SSF54373">
    <property type="entry name" value="FAD-linked reductases, C-terminal domain"/>
    <property type="match status" value="1"/>
</dbReference>
<evidence type="ECO:0000313" key="3">
    <source>
        <dbReference type="EMBL" id="MCD7111258.1"/>
    </source>
</evidence>
<dbReference type="Gene3D" id="3.50.50.60">
    <property type="entry name" value="FAD/NAD(P)-binding domain"/>
    <property type="match status" value="2"/>
</dbReference>
<dbReference type="InterPro" id="IPR036188">
    <property type="entry name" value="FAD/NAD-bd_sf"/>
</dbReference>